<name>A0A399T6V8_9BACT</name>
<feature type="region of interest" description="Disordered" evidence="1">
    <location>
        <begin position="1"/>
        <end position="21"/>
    </location>
</feature>
<evidence type="ECO:0000313" key="2">
    <source>
        <dbReference type="EMBL" id="RIJ49907.1"/>
    </source>
</evidence>
<accession>A0A399T6V8</accession>
<feature type="compositionally biased region" description="Basic and acidic residues" evidence="1">
    <location>
        <begin position="44"/>
        <end position="90"/>
    </location>
</feature>
<reference evidence="2 3" key="1">
    <citation type="submission" date="2018-08" db="EMBL/GenBank/DDBJ databases">
        <title>Pallidiluteibacterium maritimus gen. nov., sp. nov., isolated from coastal sediment.</title>
        <authorList>
            <person name="Zhou L.Y."/>
        </authorList>
    </citation>
    <scope>NUCLEOTIDE SEQUENCE [LARGE SCALE GENOMIC DNA]</scope>
    <source>
        <strain evidence="2 3">XSD2</strain>
    </source>
</reference>
<organism evidence="2 3">
    <name type="scientific">Maribellus luteus</name>
    <dbReference type="NCBI Taxonomy" id="2305463"/>
    <lineage>
        <taxon>Bacteria</taxon>
        <taxon>Pseudomonadati</taxon>
        <taxon>Bacteroidota</taxon>
        <taxon>Bacteroidia</taxon>
        <taxon>Marinilabiliales</taxon>
        <taxon>Prolixibacteraceae</taxon>
        <taxon>Maribellus</taxon>
    </lineage>
</organism>
<sequence>MDVRAAKNHLQETDSRAEGSIALTKVEVTAVISVMQCFTAGKRGKAEGEGRRAKGREQGAESRGQRAEGKGQRAESREPRAERAMKHDRG</sequence>
<proteinExistence type="predicted"/>
<dbReference type="EMBL" id="QWGR01000002">
    <property type="protein sequence ID" value="RIJ49907.1"/>
    <property type="molecule type" value="Genomic_DNA"/>
</dbReference>
<feature type="region of interest" description="Disordered" evidence="1">
    <location>
        <begin position="39"/>
        <end position="90"/>
    </location>
</feature>
<keyword evidence="3" id="KW-1185">Reference proteome</keyword>
<evidence type="ECO:0000313" key="3">
    <source>
        <dbReference type="Proteomes" id="UP000265926"/>
    </source>
</evidence>
<evidence type="ECO:0000256" key="1">
    <source>
        <dbReference type="SAM" id="MobiDB-lite"/>
    </source>
</evidence>
<feature type="compositionally biased region" description="Basic and acidic residues" evidence="1">
    <location>
        <begin position="1"/>
        <end position="17"/>
    </location>
</feature>
<protein>
    <submittedName>
        <fullName evidence="2">Uncharacterized protein</fullName>
    </submittedName>
</protein>
<comment type="caution">
    <text evidence="2">The sequence shown here is derived from an EMBL/GenBank/DDBJ whole genome shotgun (WGS) entry which is preliminary data.</text>
</comment>
<dbReference type="AlphaFoldDB" id="A0A399T6V8"/>
<dbReference type="Proteomes" id="UP000265926">
    <property type="component" value="Unassembled WGS sequence"/>
</dbReference>
<gene>
    <name evidence="2" type="ORF">D1614_03960</name>
</gene>